<dbReference type="EMBL" id="ML213650">
    <property type="protein sequence ID" value="TFK33311.1"/>
    <property type="molecule type" value="Genomic_DNA"/>
</dbReference>
<feature type="chain" id="PRO_5022710115" description="Alpha/Beta hydrolase protein" evidence="1">
    <location>
        <begin position="26"/>
        <end position="90"/>
    </location>
</feature>
<organism evidence="2 3">
    <name type="scientific">Crucibulum laeve</name>
    <dbReference type="NCBI Taxonomy" id="68775"/>
    <lineage>
        <taxon>Eukaryota</taxon>
        <taxon>Fungi</taxon>
        <taxon>Dikarya</taxon>
        <taxon>Basidiomycota</taxon>
        <taxon>Agaricomycotina</taxon>
        <taxon>Agaricomycetes</taxon>
        <taxon>Agaricomycetidae</taxon>
        <taxon>Agaricales</taxon>
        <taxon>Agaricineae</taxon>
        <taxon>Nidulariaceae</taxon>
        <taxon>Crucibulum</taxon>
    </lineage>
</organism>
<accession>A0A5C3LX05</accession>
<dbReference type="AlphaFoldDB" id="A0A5C3LX05"/>
<keyword evidence="1" id="KW-0732">Signal</keyword>
<sequence>MKFSFGVRGTAAAVIMLYLCHGSTAIQADSSPTSTSTISRFVASTDGTQIFAEATGNPRGNHLVLVHGLVLAAATLDGLFFDASMTKNFM</sequence>
<feature type="non-terminal residue" evidence="2">
    <location>
        <position position="90"/>
    </location>
</feature>
<keyword evidence="3" id="KW-1185">Reference proteome</keyword>
<evidence type="ECO:0000313" key="3">
    <source>
        <dbReference type="Proteomes" id="UP000308652"/>
    </source>
</evidence>
<gene>
    <name evidence="2" type="ORF">BDQ12DRAFT_691238</name>
</gene>
<reference evidence="2 3" key="1">
    <citation type="journal article" date="2019" name="Nat. Ecol. Evol.">
        <title>Megaphylogeny resolves global patterns of mushroom evolution.</title>
        <authorList>
            <person name="Varga T."/>
            <person name="Krizsan K."/>
            <person name="Foldi C."/>
            <person name="Dima B."/>
            <person name="Sanchez-Garcia M."/>
            <person name="Sanchez-Ramirez S."/>
            <person name="Szollosi G.J."/>
            <person name="Szarkandi J.G."/>
            <person name="Papp V."/>
            <person name="Albert L."/>
            <person name="Andreopoulos W."/>
            <person name="Angelini C."/>
            <person name="Antonin V."/>
            <person name="Barry K.W."/>
            <person name="Bougher N.L."/>
            <person name="Buchanan P."/>
            <person name="Buyck B."/>
            <person name="Bense V."/>
            <person name="Catcheside P."/>
            <person name="Chovatia M."/>
            <person name="Cooper J."/>
            <person name="Damon W."/>
            <person name="Desjardin D."/>
            <person name="Finy P."/>
            <person name="Geml J."/>
            <person name="Haridas S."/>
            <person name="Hughes K."/>
            <person name="Justo A."/>
            <person name="Karasinski D."/>
            <person name="Kautmanova I."/>
            <person name="Kiss B."/>
            <person name="Kocsube S."/>
            <person name="Kotiranta H."/>
            <person name="LaButti K.M."/>
            <person name="Lechner B.E."/>
            <person name="Liimatainen K."/>
            <person name="Lipzen A."/>
            <person name="Lukacs Z."/>
            <person name="Mihaltcheva S."/>
            <person name="Morgado L.N."/>
            <person name="Niskanen T."/>
            <person name="Noordeloos M.E."/>
            <person name="Ohm R.A."/>
            <person name="Ortiz-Santana B."/>
            <person name="Ovrebo C."/>
            <person name="Racz N."/>
            <person name="Riley R."/>
            <person name="Savchenko A."/>
            <person name="Shiryaev A."/>
            <person name="Soop K."/>
            <person name="Spirin V."/>
            <person name="Szebenyi C."/>
            <person name="Tomsovsky M."/>
            <person name="Tulloss R.E."/>
            <person name="Uehling J."/>
            <person name="Grigoriev I.V."/>
            <person name="Vagvolgyi C."/>
            <person name="Papp T."/>
            <person name="Martin F.M."/>
            <person name="Miettinen O."/>
            <person name="Hibbett D.S."/>
            <person name="Nagy L.G."/>
        </authorList>
    </citation>
    <scope>NUCLEOTIDE SEQUENCE [LARGE SCALE GENOMIC DNA]</scope>
    <source>
        <strain evidence="2 3">CBS 166.37</strain>
    </source>
</reference>
<evidence type="ECO:0000313" key="2">
    <source>
        <dbReference type="EMBL" id="TFK33311.1"/>
    </source>
</evidence>
<evidence type="ECO:0008006" key="4">
    <source>
        <dbReference type="Google" id="ProtNLM"/>
    </source>
</evidence>
<protein>
    <recommendedName>
        <fullName evidence="4">Alpha/Beta hydrolase protein</fullName>
    </recommendedName>
</protein>
<feature type="signal peptide" evidence="1">
    <location>
        <begin position="1"/>
        <end position="25"/>
    </location>
</feature>
<dbReference type="Proteomes" id="UP000308652">
    <property type="component" value="Unassembled WGS sequence"/>
</dbReference>
<evidence type="ECO:0000256" key="1">
    <source>
        <dbReference type="SAM" id="SignalP"/>
    </source>
</evidence>
<proteinExistence type="predicted"/>
<name>A0A5C3LX05_9AGAR</name>